<evidence type="ECO:0000256" key="7">
    <source>
        <dbReference type="SAM" id="MobiDB-lite"/>
    </source>
</evidence>
<dbReference type="Proteomes" id="UP001154282">
    <property type="component" value="Unassembled WGS sequence"/>
</dbReference>
<feature type="compositionally biased region" description="Acidic residues" evidence="7">
    <location>
        <begin position="248"/>
        <end position="259"/>
    </location>
</feature>
<evidence type="ECO:0000259" key="9">
    <source>
        <dbReference type="PROSITE" id="PS51369"/>
    </source>
</evidence>
<protein>
    <recommendedName>
        <fullName evidence="2">phosphatidylinositol N-acetylglucosaminyltransferase</fullName>
        <ecNumber evidence="2">2.4.1.198</ecNumber>
    </recommendedName>
    <alternativeName>
        <fullName evidence="6">GlcNAc-PI synthesis protein</fullName>
    </alternativeName>
</protein>
<feature type="compositionally biased region" description="Basic and acidic residues" evidence="7">
    <location>
        <begin position="95"/>
        <end position="104"/>
    </location>
</feature>
<dbReference type="InterPro" id="IPR013234">
    <property type="entry name" value="PIGA_GPI_anchor_biosynthesis"/>
</dbReference>
<evidence type="ECO:0000313" key="11">
    <source>
        <dbReference type="Proteomes" id="UP001154282"/>
    </source>
</evidence>
<feature type="region of interest" description="Disordered" evidence="7">
    <location>
        <begin position="1291"/>
        <end position="1330"/>
    </location>
</feature>
<feature type="compositionally biased region" description="Acidic residues" evidence="7">
    <location>
        <begin position="418"/>
        <end position="427"/>
    </location>
</feature>
<keyword evidence="11" id="KW-1185">Reference proteome</keyword>
<feature type="compositionally biased region" description="Basic residues" evidence="7">
    <location>
        <begin position="1236"/>
        <end position="1248"/>
    </location>
</feature>
<dbReference type="InterPro" id="IPR009057">
    <property type="entry name" value="Homeodomain-like_sf"/>
</dbReference>
<dbReference type="InterPro" id="IPR039507">
    <property type="entry name" value="PIG-A/GPI3"/>
</dbReference>
<gene>
    <name evidence="10" type="ORF">LITE_LOCUS9724</name>
</gene>
<feature type="compositionally biased region" description="Basic residues" evidence="7">
    <location>
        <begin position="149"/>
        <end position="163"/>
    </location>
</feature>
<dbReference type="PANTHER" id="PTHR45871">
    <property type="entry name" value="N-ACETYLGLUCOSAMINYL-PHOSPHATIDYLINOSITOL BIOSYNTHETIC PROTEIN"/>
    <property type="match status" value="1"/>
</dbReference>
<sequence length="1415" mass="160074">MRLNLIRVIDSRQRLCHLRLRVSPVPPLASRILRPPVIPSRPAIRESLFLSRVRKMVDVEGTYVEDRNEVGKTRKKRKRDVDVEAASTEVVASHAEGRNDDGESRKKRKKVKDGSSVDSIPREDGNKVRSGDNSLNEIETEKSDSSNERKKKKKKKKKKRKNSSLHEEPPLLEAMNEKFGDEGVVIGDDKAGGRKGRLEKSGEEGLETENSEQVTDRKREKKEKKKKKRSMDEEPVLQEVPVIHAWDSVDETVTENSEDPNERKKEKKKKKLRIEQEAVSHGAPVGDNEANTKEVDKATTKNSKSSEDRKKEKKKKKQRVEQEPVLQEAPYGEKEASAKEVGNAITQNSEYSEGRKKKKKEKKQKKNKSIDQEQPATTKSGRSDGKRVEKDASDSSPTKSTSKRVSFSEDVQVFPISNDDESTGQDEELVRGKRFSPEEDELVKAAVLEYITSHALGDEGLKMVLNCRKHKEIKNCWKEIGLALPWRPYQSVYYRAHIIFERDGNRKWSTEERELVLKFHEKHGSDWKTLAEAIGKHRIHVKDAFRRLKVTDLKSGKWSQDEYQTLFDLVNADLRMKAFEEERKSKHGMLKDNISWEAISEKLDTRIQAHCCSKWYKQLTSPLVTADLWRDADDYLMVMELYNLDACCMEDVDWDNLLEHRTGELCRRRWNQMVKHLGDTSDKSFADQVDILSKRYCFDVLEAKEAYYSKPLHYRVYPGLATGMQQFLFMEVFTCCRYDLMAPEKQRILMVSDFFYPNFGGVENHIYYLSQCLLELGHKVVVMTHAYGNRSGVRYMTGGLKVYYVPWRPFVMQNTLPTFYGTLPIIRTILIREQISLVHGHQAFSTLCHEALMHARTMGYKVVFTDHSLYGFSDVGSIHMNKVLQFTLADVTQAICVSHTSKENTVLRSGIPPEKVYMIPNAVDTAMFKPAEERPGGNEIVIVVISRLVYRKGADLLVEVIPEVCRLYPNVRFIVGGDGPKRVRLEEMREKHSLQDRVDMLGAVPHASVRSVLISGHIFLNSSLTEAFCIAILEAASCGLLTVLPEDMVVLAEPDPADMVQAIKKAISLLPEIDPQVMHERMKKLYDWHDVAKRTEIVYDRALKCPNQPLLGRLSRYLSCGSWAGKLFCLVMIIDFLLLHLLQLWQRGPPTETAVKTVRWFHSKFSINPSLPARPTGPLFLLSAMVSDTISVADPPLSLLPHPITTTTTPTTQQFLLPAAAAPATHHHQQVLSPAKKSRSRDRHKKVTGRGTRVRLPAVCAARIFQLTRELGHRTDGQTVEWLLNHVPHSHFPTPSSASHQSSGGGGDADGSPSSAAGEKIRPRKKRGVPCLNDPASCDADFGSAASPPPLPNCLPMSTVVTGSSSLIMPPVASAAAVVPLPQPPMKKEVSRPCEFELFPANLSFTSLLMQWEKD</sequence>
<organism evidence="10 11">
    <name type="scientific">Linum tenue</name>
    <dbReference type="NCBI Taxonomy" id="586396"/>
    <lineage>
        <taxon>Eukaryota</taxon>
        <taxon>Viridiplantae</taxon>
        <taxon>Streptophyta</taxon>
        <taxon>Embryophyta</taxon>
        <taxon>Tracheophyta</taxon>
        <taxon>Spermatophyta</taxon>
        <taxon>Magnoliopsida</taxon>
        <taxon>eudicotyledons</taxon>
        <taxon>Gunneridae</taxon>
        <taxon>Pentapetalae</taxon>
        <taxon>rosids</taxon>
        <taxon>fabids</taxon>
        <taxon>Malpighiales</taxon>
        <taxon>Linaceae</taxon>
        <taxon>Linum</taxon>
    </lineage>
</organism>
<dbReference type="SUPFAM" id="SSF53756">
    <property type="entry name" value="UDP-Glycosyltransferase/glycogen phosphorylase"/>
    <property type="match status" value="1"/>
</dbReference>
<feature type="region of interest" description="Disordered" evidence="7">
    <location>
        <begin position="1226"/>
        <end position="1252"/>
    </location>
</feature>
<evidence type="ECO:0000256" key="5">
    <source>
        <dbReference type="ARBA" id="ARBA00022679"/>
    </source>
</evidence>
<dbReference type="Pfam" id="PF08288">
    <property type="entry name" value="PIGA"/>
    <property type="match status" value="1"/>
</dbReference>
<name>A0AAV0IK31_9ROSI</name>
<dbReference type="Pfam" id="PF03634">
    <property type="entry name" value="TCP"/>
    <property type="match status" value="1"/>
</dbReference>
<dbReference type="SUPFAM" id="SSF46689">
    <property type="entry name" value="Homeodomain-like"/>
    <property type="match status" value="1"/>
</dbReference>
<feature type="domain" description="Myb-like" evidence="8">
    <location>
        <begin position="550"/>
        <end position="619"/>
    </location>
</feature>
<evidence type="ECO:0000256" key="6">
    <source>
        <dbReference type="ARBA" id="ARBA00032160"/>
    </source>
</evidence>
<dbReference type="Gene3D" id="1.10.10.60">
    <property type="entry name" value="Homeodomain-like"/>
    <property type="match status" value="1"/>
</dbReference>
<dbReference type="PANTHER" id="PTHR45871:SF1">
    <property type="entry name" value="PHOSPHATIDYLINOSITOL N-ACETYLGLUCOSAMINYLTRANSFERASE SUBUNIT A"/>
    <property type="match status" value="1"/>
</dbReference>
<dbReference type="SMART" id="SM00717">
    <property type="entry name" value="SANT"/>
    <property type="match status" value="3"/>
</dbReference>
<dbReference type="InterPro" id="IPR001005">
    <property type="entry name" value="SANT/Myb"/>
</dbReference>
<feature type="domain" description="Myb-like" evidence="8">
    <location>
        <begin position="621"/>
        <end position="674"/>
    </location>
</feature>
<feature type="compositionally biased region" description="Basic and acidic residues" evidence="7">
    <location>
        <begin position="290"/>
        <end position="310"/>
    </location>
</feature>
<accession>A0AAV0IK31</accession>
<dbReference type="Gene3D" id="3.40.50.2000">
    <property type="entry name" value="Glycogen Phosphorylase B"/>
    <property type="match status" value="2"/>
</dbReference>
<dbReference type="CDD" id="cd03796">
    <property type="entry name" value="GT4_PIG-A-like"/>
    <property type="match status" value="1"/>
</dbReference>
<dbReference type="GO" id="GO:0006506">
    <property type="term" value="P:GPI anchor biosynthetic process"/>
    <property type="evidence" value="ECO:0007669"/>
    <property type="project" value="UniProtKB-KW"/>
</dbReference>
<keyword evidence="5" id="KW-0808">Transferase</keyword>
<dbReference type="PROSITE" id="PS50090">
    <property type="entry name" value="MYB_LIKE"/>
    <property type="match status" value="2"/>
</dbReference>
<dbReference type="InterPro" id="IPR001296">
    <property type="entry name" value="Glyco_trans_1"/>
</dbReference>
<feature type="compositionally biased region" description="Basic and acidic residues" evidence="7">
    <location>
        <begin position="164"/>
        <end position="203"/>
    </location>
</feature>
<proteinExistence type="predicted"/>
<dbReference type="GO" id="GO:0017176">
    <property type="term" value="F:phosphatidylinositol N-acetylglucosaminyltransferase activity"/>
    <property type="evidence" value="ECO:0007669"/>
    <property type="project" value="UniProtKB-EC"/>
</dbReference>
<dbReference type="Pfam" id="PF13921">
    <property type="entry name" value="Myb_DNA-bind_6"/>
    <property type="match status" value="1"/>
</dbReference>
<feature type="compositionally biased region" description="Basic residues" evidence="7">
    <location>
        <begin position="355"/>
        <end position="367"/>
    </location>
</feature>
<evidence type="ECO:0000256" key="3">
    <source>
        <dbReference type="ARBA" id="ARBA00022502"/>
    </source>
</evidence>
<keyword evidence="3" id="KW-0337">GPI-anchor biosynthesis</keyword>
<dbReference type="EC" id="2.4.1.198" evidence="2"/>
<evidence type="ECO:0000313" key="10">
    <source>
        <dbReference type="EMBL" id="CAI0397935.1"/>
    </source>
</evidence>
<feature type="compositionally biased region" description="Basic and acidic residues" evidence="7">
    <location>
        <begin position="112"/>
        <end position="130"/>
    </location>
</feature>
<evidence type="ECO:0000256" key="4">
    <source>
        <dbReference type="ARBA" id="ARBA00022676"/>
    </source>
</evidence>
<dbReference type="InterPro" id="IPR017887">
    <property type="entry name" value="TF_TCP_subgr"/>
</dbReference>
<dbReference type="Pfam" id="PF00534">
    <property type="entry name" value="Glycos_transf_1"/>
    <property type="match status" value="1"/>
</dbReference>
<feature type="compositionally biased region" description="Basic residues" evidence="7">
    <location>
        <begin position="219"/>
        <end position="229"/>
    </location>
</feature>
<comment type="caution">
    <text evidence="10">The sequence shown here is derived from an EMBL/GenBank/DDBJ whole genome shotgun (WGS) entry which is preliminary data.</text>
</comment>
<dbReference type="CDD" id="cd00167">
    <property type="entry name" value="SANT"/>
    <property type="match status" value="1"/>
</dbReference>
<feature type="compositionally biased region" description="Basic and acidic residues" evidence="7">
    <location>
        <begin position="139"/>
        <end position="148"/>
    </location>
</feature>
<evidence type="ECO:0000256" key="1">
    <source>
        <dbReference type="ARBA" id="ARBA00004687"/>
    </source>
</evidence>
<reference evidence="10" key="1">
    <citation type="submission" date="2022-08" db="EMBL/GenBank/DDBJ databases">
        <authorList>
            <person name="Gutierrez-Valencia J."/>
        </authorList>
    </citation>
    <scope>NUCLEOTIDE SEQUENCE</scope>
</reference>
<evidence type="ECO:0000259" key="8">
    <source>
        <dbReference type="PROSITE" id="PS50090"/>
    </source>
</evidence>
<feature type="region of interest" description="Disordered" evidence="7">
    <location>
        <begin position="68"/>
        <end position="429"/>
    </location>
</feature>
<comment type="pathway">
    <text evidence="1">Glycolipid biosynthesis; glycosylphosphatidylinositol-anchor biosynthesis.</text>
</comment>
<feature type="domain" description="TCP" evidence="9">
    <location>
        <begin position="1240"/>
        <end position="1294"/>
    </location>
</feature>
<evidence type="ECO:0000256" key="2">
    <source>
        <dbReference type="ARBA" id="ARBA00012420"/>
    </source>
</evidence>
<dbReference type="PROSITE" id="PS51369">
    <property type="entry name" value="TCP"/>
    <property type="match status" value="1"/>
</dbReference>
<dbReference type="EMBL" id="CAMGYJ010000004">
    <property type="protein sequence ID" value="CAI0397935.1"/>
    <property type="molecule type" value="Genomic_DNA"/>
</dbReference>
<keyword evidence="4" id="KW-0328">Glycosyltransferase</keyword>
<dbReference type="FunFam" id="3.40.50.2000:FF:000093">
    <property type="entry name" value="UDP-GlcNAc:PI a1-6 GlcNAc-transferase"/>
    <property type="match status" value="1"/>
</dbReference>
<feature type="compositionally biased region" description="Basic and acidic residues" evidence="7">
    <location>
        <begin position="381"/>
        <end position="393"/>
    </location>
</feature>
<feature type="compositionally biased region" description="Polar residues" evidence="7">
    <location>
        <begin position="394"/>
        <end position="405"/>
    </location>
</feature>
<dbReference type="GO" id="GO:0000506">
    <property type="term" value="C:glycosylphosphatidylinositol-N-acetylglucosaminyltransferase (GPI-GnT) complex"/>
    <property type="evidence" value="ECO:0007669"/>
    <property type="project" value="InterPro"/>
</dbReference>